<reference evidence="2" key="1">
    <citation type="submission" date="2015-12" db="EMBL/GenBank/DDBJ databases">
        <title>Gene expression during late stages of embryo sac development: a critical building block for successful pollen-pistil interactions.</title>
        <authorList>
            <person name="Liu Y."/>
            <person name="Joly V."/>
            <person name="Sabar M."/>
            <person name="Matton D.P."/>
        </authorList>
    </citation>
    <scope>NUCLEOTIDE SEQUENCE</scope>
</reference>
<keyword evidence="2" id="KW-0808">Transferase</keyword>
<dbReference type="InterPro" id="IPR013103">
    <property type="entry name" value="RVT_2"/>
</dbReference>
<evidence type="ECO:0000259" key="1">
    <source>
        <dbReference type="Pfam" id="PF07727"/>
    </source>
</evidence>
<name>A0A0V0GHJ8_SOLCH</name>
<keyword evidence="2" id="KW-0695">RNA-directed DNA polymerase</keyword>
<proteinExistence type="predicted"/>
<organism evidence="2">
    <name type="scientific">Solanum chacoense</name>
    <name type="common">Chaco potato</name>
    <dbReference type="NCBI Taxonomy" id="4108"/>
    <lineage>
        <taxon>Eukaryota</taxon>
        <taxon>Viridiplantae</taxon>
        <taxon>Streptophyta</taxon>
        <taxon>Embryophyta</taxon>
        <taxon>Tracheophyta</taxon>
        <taxon>Spermatophyta</taxon>
        <taxon>Magnoliopsida</taxon>
        <taxon>eudicotyledons</taxon>
        <taxon>Gunneridae</taxon>
        <taxon>Pentapetalae</taxon>
        <taxon>asterids</taxon>
        <taxon>lamiids</taxon>
        <taxon>Solanales</taxon>
        <taxon>Solanaceae</taxon>
        <taxon>Solanoideae</taxon>
        <taxon>Solaneae</taxon>
        <taxon>Solanum</taxon>
    </lineage>
</organism>
<accession>A0A0V0GHJ8</accession>
<keyword evidence="2" id="KW-0548">Nucleotidyltransferase</keyword>
<dbReference type="AlphaFoldDB" id="A0A0V0GHJ8"/>
<dbReference type="EMBL" id="GEDG01040280">
    <property type="protein sequence ID" value="JAP06790.1"/>
    <property type="molecule type" value="Transcribed_RNA"/>
</dbReference>
<evidence type="ECO:0000313" key="2">
    <source>
        <dbReference type="EMBL" id="JAP06790.1"/>
    </source>
</evidence>
<dbReference type="GO" id="GO:0003964">
    <property type="term" value="F:RNA-directed DNA polymerase activity"/>
    <property type="evidence" value="ECO:0007669"/>
    <property type="project" value="UniProtKB-KW"/>
</dbReference>
<feature type="domain" description="Reverse transcriptase Ty1/copia-type" evidence="1">
    <location>
        <begin position="1"/>
        <end position="74"/>
    </location>
</feature>
<dbReference type="Pfam" id="PF07727">
    <property type="entry name" value="RVT_2"/>
    <property type="match status" value="1"/>
</dbReference>
<sequence>MDVNNAFLQGDLVEDIYMELPLGQKKGENKVCKLRKSLYGLKQASRQWNIKFTDALLSAGYSQSAHDHSLFIKRER</sequence>
<protein>
    <submittedName>
        <fullName evidence="2">Putative reverse transcriptase-like</fullName>
    </submittedName>
</protein>